<keyword evidence="2" id="KW-1185">Reference proteome</keyword>
<dbReference type="Gene3D" id="1.10.260.40">
    <property type="entry name" value="lambda repressor-like DNA-binding domains"/>
    <property type="match status" value="1"/>
</dbReference>
<gene>
    <name evidence="1" type="ORF">LZD57_16160</name>
</gene>
<dbReference type="AlphaFoldDB" id="A0A9X1P3A2"/>
<sequence length="142" mass="15012">MNYIYNAKLEDNGAGGLLVTFPDVPEAITEGASRDEALANASEALGFALRHYLGTGHDLPPASGRGVELVPIEVTAADALKLAVVESFRASGLRQTELAERLGVVESEARRILNPDHPTKIRTLELALRALGKRASVAVVAA</sequence>
<dbReference type="Proteomes" id="UP001139035">
    <property type="component" value="Unassembled WGS sequence"/>
</dbReference>
<evidence type="ECO:0000313" key="2">
    <source>
        <dbReference type="Proteomes" id="UP001139035"/>
    </source>
</evidence>
<dbReference type="SUPFAM" id="SSF143100">
    <property type="entry name" value="TTHA1013/TTHA0281-like"/>
    <property type="match status" value="1"/>
</dbReference>
<dbReference type="InterPro" id="IPR001387">
    <property type="entry name" value="Cro/C1-type_HTH"/>
</dbReference>
<dbReference type="EMBL" id="JAJUWU010000016">
    <property type="protein sequence ID" value="MCE7029525.1"/>
    <property type="molecule type" value="Genomic_DNA"/>
</dbReference>
<evidence type="ECO:0000313" key="1">
    <source>
        <dbReference type="EMBL" id="MCE7029525.1"/>
    </source>
</evidence>
<name>A0A9X1P3A2_9HYPH</name>
<protein>
    <submittedName>
        <fullName evidence="1">Type II toxin-antitoxin system HicB family antitoxin</fullName>
    </submittedName>
</protein>
<accession>A0A9X1P3A2</accession>
<proteinExistence type="predicted"/>
<comment type="caution">
    <text evidence="1">The sequence shown here is derived from an EMBL/GenBank/DDBJ whole genome shotgun (WGS) entry which is preliminary data.</text>
</comment>
<reference evidence="1" key="1">
    <citation type="submission" date="2022-01" db="EMBL/GenBank/DDBJ databases">
        <title>Jiella avicenniae sp. nov., a novel endophytic bacterium isolated from bark of Avicennia marina.</title>
        <authorList>
            <person name="Tuo L."/>
        </authorList>
    </citation>
    <scope>NUCLEOTIDE SEQUENCE</scope>
    <source>
        <strain evidence="1">CBK1P-4</strain>
    </source>
</reference>
<dbReference type="CDD" id="cd00093">
    <property type="entry name" value="HTH_XRE"/>
    <property type="match status" value="1"/>
</dbReference>
<dbReference type="Gene3D" id="3.30.160.250">
    <property type="match status" value="1"/>
</dbReference>
<dbReference type="GO" id="GO:0003677">
    <property type="term" value="F:DNA binding"/>
    <property type="evidence" value="ECO:0007669"/>
    <property type="project" value="InterPro"/>
</dbReference>
<organism evidence="1 2">
    <name type="scientific">Jiella avicenniae</name>
    <dbReference type="NCBI Taxonomy" id="2907202"/>
    <lineage>
        <taxon>Bacteria</taxon>
        <taxon>Pseudomonadati</taxon>
        <taxon>Pseudomonadota</taxon>
        <taxon>Alphaproteobacteria</taxon>
        <taxon>Hyphomicrobiales</taxon>
        <taxon>Aurantimonadaceae</taxon>
        <taxon>Jiella</taxon>
    </lineage>
</organism>
<dbReference type="InterPro" id="IPR010982">
    <property type="entry name" value="Lambda_DNA-bd_dom_sf"/>
</dbReference>
<dbReference type="SUPFAM" id="SSF47413">
    <property type="entry name" value="lambda repressor-like DNA-binding domains"/>
    <property type="match status" value="1"/>
</dbReference>
<dbReference type="InterPro" id="IPR035069">
    <property type="entry name" value="TTHA1013/TTHA0281-like"/>
</dbReference>
<dbReference type="RefSeq" id="WP_233720514.1">
    <property type="nucleotide sequence ID" value="NZ_JAJUWU010000016.1"/>
</dbReference>